<keyword evidence="7 10" id="KW-0675">Receptor</keyword>
<evidence type="ECO:0000256" key="9">
    <source>
        <dbReference type="SAM" id="Phobius"/>
    </source>
</evidence>
<keyword evidence="4" id="KW-0552">Olfaction</keyword>
<evidence type="ECO:0000256" key="7">
    <source>
        <dbReference type="ARBA" id="ARBA00023170"/>
    </source>
</evidence>
<dbReference type="GO" id="GO:0005549">
    <property type="term" value="F:odorant binding"/>
    <property type="evidence" value="ECO:0007669"/>
    <property type="project" value="InterPro"/>
</dbReference>
<evidence type="ECO:0000256" key="8">
    <source>
        <dbReference type="ARBA" id="ARBA00023224"/>
    </source>
</evidence>
<gene>
    <name evidence="10" type="primary">Or-371</name>
    <name evidence="11" type="synonym">Nful_v1.0-Or-370-NTEfdf</name>
    <name evidence="10" type="synonym">Nful_v1.0-Or-371-NTEfdf</name>
    <name evidence="11" type="synonym">Or-370</name>
    <name evidence="11" type="ORF">NFUL_NFUL000190</name>
    <name evidence="10" type="ORF">NFUL_NFUL000366</name>
</gene>
<evidence type="ECO:0000256" key="1">
    <source>
        <dbReference type="ARBA" id="ARBA00004141"/>
    </source>
</evidence>
<dbReference type="Pfam" id="PF02949">
    <property type="entry name" value="7tm_6"/>
    <property type="match status" value="1"/>
</dbReference>
<feature type="non-terminal residue" evidence="10">
    <location>
        <position position="1"/>
    </location>
</feature>
<organism evidence="10 12">
    <name type="scientific">Nylanderia fulva</name>
    <dbReference type="NCBI Taxonomy" id="613905"/>
    <lineage>
        <taxon>Eukaryota</taxon>
        <taxon>Metazoa</taxon>
        <taxon>Ecdysozoa</taxon>
        <taxon>Arthropoda</taxon>
        <taxon>Hexapoda</taxon>
        <taxon>Insecta</taxon>
        <taxon>Pterygota</taxon>
        <taxon>Neoptera</taxon>
        <taxon>Endopterygota</taxon>
        <taxon>Hymenoptera</taxon>
        <taxon>Apocrita</taxon>
        <taxon>Aculeata</taxon>
        <taxon>Formicoidea</taxon>
        <taxon>Formicidae</taxon>
        <taxon>Formicinae</taxon>
        <taxon>Nylanderia</taxon>
    </lineage>
</organism>
<feature type="transmembrane region" description="Helical" evidence="9">
    <location>
        <begin position="27"/>
        <end position="49"/>
    </location>
</feature>
<comment type="subcellular location">
    <subcellularLocation>
        <location evidence="1">Membrane</location>
        <topology evidence="1">Multi-pass membrane protein</topology>
    </subcellularLocation>
</comment>
<dbReference type="GO" id="GO:0007165">
    <property type="term" value="P:signal transduction"/>
    <property type="evidence" value="ECO:0007669"/>
    <property type="project" value="UniProtKB-KW"/>
</dbReference>
<evidence type="ECO:0000256" key="5">
    <source>
        <dbReference type="ARBA" id="ARBA00022989"/>
    </source>
</evidence>
<accession>A0A6G1LPT0</accession>
<dbReference type="GO" id="GO:0016020">
    <property type="term" value="C:membrane"/>
    <property type="evidence" value="ECO:0007669"/>
    <property type="project" value="UniProtKB-SubCell"/>
</dbReference>
<evidence type="ECO:0000256" key="4">
    <source>
        <dbReference type="ARBA" id="ARBA00022725"/>
    </source>
</evidence>
<comment type="caution">
    <text evidence="10">The sequence shown here is derived from an EMBL/GenBank/DDBJ whole genome shotgun (WGS) entry which is preliminary data.</text>
</comment>
<dbReference type="InterPro" id="IPR004117">
    <property type="entry name" value="7tm6_olfct_rcpt"/>
</dbReference>
<evidence type="ECO:0000313" key="11">
    <source>
        <dbReference type="EMBL" id="KAF3054459.1"/>
    </source>
</evidence>
<keyword evidence="5 9" id="KW-1133">Transmembrane helix</keyword>
<name>A0A6G1LPT0_9HYME</name>
<protein>
    <submittedName>
        <fullName evidence="11">Odorant receptor 370</fullName>
    </submittedName>
    <submittedName>
        <fullName evidence="10">Odorant receptor 371</fullName>
    </submittedName>
</protein>
<evidence type="ECO:0000256" key="6">
    <source>
        <dbReference type="ARBA" id="ARBA00023136"/>
    </source>
</evidence>
<dbReference type="EMBL" id="SGBU01002491">
    <property type="protein sequence ID" value="KAF3054459.1"/>
    <property type="molecule type" value="Genomic_DNA"/>
</dbReference>
<feature type="transmembrane region" description="Helical" evidence="9">
    <location>
        <begin position="132"/>
        <end position="152"/>
    </location>
</feature>
<dbReference type="Proteomes" id="UP000479987">
    <property type="component" value="Unassembled WGS sequence"/>
</dbReference>
<keyword evidence="3 9" id="KW-0812">Transmembrane</keyword>
<evidence type="ECO:0000313" key="12">
    <source>
        <dbReference type="Proteomes" id="UP000479987"/>
    </source>
</evidence>
<dbReference type="GO" id="GO:0004984">
    <property type="term" value="F:olfactory receptor activity"/>
    <property type="evidence" value="ECO:0007669"/>
    <property type="project" value="InterPro"/>
</dbReference>
<keyword evidence="8" id="KW-0807">Transducer</keyword>
<evidence type="ECO:0000256" key="2">
    <source>
        <dbReference type="ARBA" id="ARBA00022606"/>
    </source>
</evidence>
<sequence>VIDDWLSIKNNKQTRKIMKKYAYRAKVLTLMLLYSVYGCFSVYVLVILFNNLKQIFFTDSNLLNRCSVLFLENSFFFNITMHLAGQLEVLKNKFQTFVNKPNTEANYRKKFIRLINRHSKLMEFYKNLEDSFNLFILIKLVTMTIVLAFIGLRINLCLMENNHIEVAKNALVVNFCLMESMVLTYGGDFLQRESEGIFYAL</sequence>
<reference evidence="10 12" key="1">
    <citation type="submission" date="2019-08" db="EMBL/GenBank/DDBJ databases">
        <title>High quality draft denovo assembly of Nylanderia fulva.</title>
        <authorList>
            <person name="Vargo E.L."/>
            <person name="Tarone A.M."/>
            <person name="Konganti K.R."/>
        </authorList>
    </citation>
    <scope>NUCLEOTIDE SEQUENCE [LARGE SCALE GENOMIC DNA]</scope>
    <source>
        <strain evidence="10">TAMU-Nful-2015</strain>
        <tissue evidence="10">Whole body</tissue>
    </source>
</reference>
<keyword evidence="2" id="KW-0716">Sensory transduction</keyword>
<dbReference type="AlphaFoldDB" id="A0A6G1LPT0"/>
<evidence type="ECO:0000313" key="10">
    <source>
        <dbReference type="EMBL" id="KAF3054285.1"/>
    </source>
</evidence>
<evidence type="ECO:0000256" key="3">
    <source>
        <dbReference type="ARBA" id="ARBA00022692"/>
    </source>
</evidence>
<proteinExistence type="predicted"/>
<keyword evidence="12" id="KW-1185">Reference proteome</keyword>
<dbReference type="EMBL" id="SGBU01000053">
    <property type="protein sequence ID" value="KAF3054285.1"/>
    <property type="molecule type" value="Genomic_DNA"/>
</dbReference>
<keyword evidence="6 9" id="KW-0472">Membrane</keyword>